<evidence type="ECO:0000313" key="2">
    <source>
        <dbReference type="EMBL" id="PRY94117.1"/>
    </source>
</evidence>
<dbReference type="EMBL" id="PVTQ01000001">
    <property type="protein sequence ID" value="PRY94117.1"/>
    <property type="molecule type" value="Genomic_DNA"/>
</dbReference>
<dbReference type="AlphaFoldDB" id="A0A2T0X5B9"/>
<protein>
    <recommendedName>
        <fullName evidence="4">Nickel/cobalt transporter regulator</fullName>
    </recommendedName>
</protein>
<feature type="signal peptide" evidence="1">
    <location>
        <begin position="1"/>
        <end position="23"/>
    </location>
</feature>
<reference evidence="2 3" key="1">
    <citation type="submission" date="2018-03" db="EMBL/GenBank/DDBJ databases">
        <title>Genomic Encyclopedia of Archaeal and Bacterial Type Strains, Phase II (KMG-II): from individual species to whole genera.</title>
        <authorList>
            <person name="Goeker M."/>
        </authorList>
    </citation>
    <scope>NUCLEOTIDE SEQUENCE [LARGE SCALE GENOMIC DNA]</scope>
    <source>
        <strain evidence="2 3">DSM 100212</strain>
    </source>
</reference>
<evidence type="ECO:0000313" key="3">
    <source>
        <dbReference type="Proteomes" id="UP000238392"/>
    </source>
</evidence>
<name>A0A2T0X5B9_9RHOB</name>
<sequence>MKATSLALIAALAALPLGSAAWAGPRNAGGCPPGLAKKSPACVPPGQAKKHDDHVQHYQRGDRIVVYQRLERPTRYGLDGHDDYVVSDGNVYRMNQETGEVLAFIGALANLMN</sequence>
<evidence type="ECO:0008006" key="4">
    <source>
        <dbReference type="Google" id="ProtNLM"/>
    </source>
</evidence>
<dbReference type="Proteomes" id="UP000238392">
    <property type="component" value="Unassembled WGS sequence"/>
</dbReference>
<keyword evidence="1" id="KW-0732">Signal</keyword>
<gene>
    <name evidence="2" type="ORF">CLV74_101252</name>
</gene>
<keyword evidence="3" id="KW-1185">Reference proteome</keyword>
<organism evidence="2 3">
    <name type="scientific">Donghicola tyrosinivorans</name>
    <dbReference type="NCBI Taxonomy" id="1652492"/>
    <lineage>
        <taxon>Bacteria</taxon>
        <taxon>Pseudomonadati</taxon>
        <taxon>Pseudomonadota</taxon>
        <taxon>Alphaproteobacteria</taxon>
        <taxon>Rhodobacterales</taxon>
        <taxon>Roseobacteraceae</taxon>
        <taxon>Donghicola</taxon>
    </lineage>
</organism>
<evidence type="ECO:0000256" key="1">
    <source>
        <dbReference type="SAM" id="SignalP"/>
    </source>
</evidence>
<dbReference type="OrthoDB" id="7666115at2"/>
<accession>A0A2T0X5B9</accession>
<feature type="chain" id="PRO_5015417425" description="Nickel/cobalt transporter regulator" evidence="1">
    <location>
        <begin position="24"/>
        <end position="113"/>
    </location>
</feature>
<proteinExistence type="predicted"/>
<comment type="caution">
    <text evidence="2">The sequence shown here is derived from an EMBL/GenBank/DDBJ whole genome shotgun (WGS) entry which is preliminary data.</text>
</comment>
<dbReference type="RefSeq" id="WP_106262389.1">
    <property type="nucleotide sequence ID" value="NZ_PVTQ01000001.1"/>
</dbReference>